<dbReference type="AlphaFoldDB" id="A0A7N2KLH1"/>
<sequence>MKLNSPMMFSSRGFILQSATLPATLRLSPSRRPFASRPADMKESDAFINPAITVILRMGAGGHGVPPLGSPDDLMTQNDTALHIALKYDKLEAFKFLVGWLVKDRSYWSKILNQKNVESITILHIVVSKNQTPGVNEASSLFF</sequence>
<name>A0A7N2KLH1_QUELO</name>
<accession>A0A7N2KLH1</accession>
<dbReference type="PANTHER" id="PTHR47038:SF1">
    <property type="entry name" value="BAG-ASSOCIATED GRAM PROTEIN 1"/>
    <property type="match status" value="1"/>
</dbReference>
<reference evidence="1 2" key="1">
    <citation type="journal article" date="2016" name="G3 (Bethesda)">
        <title>First Draft Assembly and Annotation of the Genome of a California Endemic Oak Quercus lobata Nee (Fagaceae).</title>
        <authorList>
            <person name="Sork V.L."/>
            <person name="Fitz-Gibbon S.T."/>
            <person name="Puiu D."/>
            <person name="Crepeau M."/>
            <person name="Gugger P.F."/>
            <person name="Sherman R."/>
            <person name="Stevens K."/>
            <person name="Langley C.H."/>
            <person name="Pellegrini M."/>
            <person name="Salzberg S.L."/>
        </authorList>
    </citation>
    <scope>NUCLEOTIDE SEQUENCE [LARGE SCALE GENOMIC DNA]</scope>
    <source>
        <strain evidence="1 2">cv. SW786</strain>
    </source>
</reference>
<dbReference type="EnsemblPlants" id="QL01p009485:mrna">
    <property type="protein sequence ID" value="QL01p009485:mrna"/>
    <property type="gene ID" value="QL01p009485"/>
</dbReference>
<dbReference type="PANTHER" id="PTHR47038">
    <property type="entry name" value="BAG-ASSOCIATED GRAM PROTEIN 1"/>
    <property type="match status" value="1"/>
</dbReference>
<evidence type="ECO:0000313" key="1">
    <source>
        <dbReference type="EnsemblPlants" id="QL01p009485:mrna"/>
    </source>
</evidence>
<organism evidence="1 2">
    <name type="scientific">Quercus lobata</name>
    <name type="common">Valley oak</name>
    <dbReference type="NCBI Taxonomy" id="97700"/>
    <lineage>
        <taxon>Eukaryota</taxon>
        <taxon>Viridiplantae</taxon>
        <taxon>Streptophyta</taxon>
        <taxon>Embryophyta</taxon>
        <taxon>Tracheophyta</taxon>
        <taxon>Spermatophyta</taxon>
        <taxon>Magnoliopsida</taxon>
        <taxon>eudicotyledons</taxon>
        <taxon>Gunneridae</taxon>
        <taxon>Pentapetalae</taxon>
        <taxon>rosids</taxon>
        <taxon>fabids</taxon>
        <taxon>Fagales</taxon>
        <taxon>Fagaceae</taxon>
        <taxon>Quercus</taxon>
    </lineage>
</organism>
<dbReference type="Gramene" id="QL01p009485:mrna">
    <property type="protein sequence ID" value="QL01p009485:mrna"/>
    <property type="gene ID" value="QL01p009485"/>
</dbReference>
<protein>
    <submittedName>
        <fullName evidence="1">Uncharacterized protein</fullName>
    </submittedName>
</protein>
<dbReference type="InParanoid" id="A0A7N2KLH1"/>
<evidence type="ECO:0000313" key="2">
    <source>
        <dbReference type="Proteomes" id="UP000594261"/>
    </source>
</evidence>
<dbReference type="InterPro" id="IPR036770">
    <property type="entry name" value="Ankyrin_rpt-contain_sf"/>
</dbReference>
<reference evidence="1" key="2">
    <citation type="submission" date="2021-01" db="UniProtKB">
        <authorList>
            <consortium name="EnsemblPlants"/>
        </authorList>
    </citation>
    <scope>IDENTIFICATION</scope>
</reference>
<dbReference type="EMBL" id="LRBV02000001">
    <property type="status" value="NOT_ANNOTATED_CDS"/>
    <property type="molecule type" value="Genomic_DNA"/>
</dbReference>
<proteinExistence type="predicted"/>
<dbReference type="SUPFAM" id="SSF48403">
    <property type="entry name" value="Ankyrin repeat"/>
    <property type="match status" value="1"/>
</dbReference>
<keyword evidence="2" id="KW-1185">Reference proteome</keyword>
<dbReference type="Proteomes" id="UP000594261">
    <property type="component" value="Chromosome 1"/>
</dbReference>
<dbReference type="Gene3D" id="1.25.40.20">
    <property type="entry name" value="Ankyrin repeat-containing domain"/>
    <property type="match status" value="1"/>
</dbReference>
<dbReference type="InterPro" id="IPR044655">
    <property type="entry name" value="BAGP1-like"/>
</dbReference>